<gene>
    <name evidence="1" type="ORF">EV44_g3557</name>
</gene>
<dbReference type="InterPro" id="IPR036397">
    <property type="entry name" value="RNaseH_sf"/>
</dbReference>
<accession>A0A0B1NV00</accession>
<reference evidence="1 2" key="1">
    <citation type="journal article" date="2014" name="BMC Genomics">
        <title>Adaptive genomic structural variation in the grape powdery mildew pathogen, Erysiphe necator.</title>
        <authorList>
            <person name="Jones L."/>
            <person name="Riaz S."/>
            <person name="Morales-Cruz A."/>
            <person name="Amrine K.C."/>
            <person name="McGuire B."/>
            <person name="Gubler W.D."/>
            <person name="Walker M.A."/>
            <person name="Cantu D."/>
        </authorList>
    </citation>
    <scope>NUCLEOTIDE SEQUENCE [LARGE SCALE GENOMIC DNA]</scope>
    <source>
        <strain evidence="2">c</strain>
    </source>
</reference>
<evidence type="ECO:0000313" key="1">
    <source>
        <dbReference type="EMBL" id="KHJ30187.1"/>
    </source>
</evidence>
<sequence length="337" mass="38037">MMIFAFSAYKPMDDTLFGANETFCIKEQTQLAKAGFIAKEREMLTISTPIKFNGGKINLEEDNSITLTQAQHCENLSIIISNPIDTISPRSKIRKSLGPKEQYVAQRVRGAYVGNTCQPEASFDLSSSAQIIDPTEKDIKQLNQRINWQIKNSYRGIKFVKLDEKSLKVIVFADSSFANNKDLSSQIGFIVILADKVSRANIIHWSSTKCKRITRSVLAAELYAMVHGFDSGATIKSTLEKILGIRITFIIFTDSKSLYECLVKLGTIREKRLMIDLMCLCQSYERREISHICWVKGGCNPADAVTKSKCSNALRDLINTNTIKIHNNEWVEREETD</sequence>
<evidence type="ECO:0000313" key="2">
    <source>
        <dbReference type="Proteomes" id="UP000030854"/>
    </source>
</evidence>
<keyword evidence="2" id="KW-1185">Reference proteome</keyword>
<comment type="caution">
    <text evidence="1">The sequence shown here is derived from an EMBL/GenBank/DDBJ whole genome shotgun (WGS) entry which is preliminary data.</text>
</comment>
<proteinExistence type="predicted"/>
<dbReference type="Proteomes" id="UP000030854">
    <property type="component" value="Unassembled WGS sequence"/>
</dbReference>
<name>A0A0B1NV00_UNCNE</name>
<dbReference type="AlphaFoldDB" id="A0A0B1NV00"/>
<dbReference type="STRING" id="52586.A0A0B1NV00"/>
<dbReference type="Gene3D" id="3.30.420.10">
    <property type="entry name" value="Ribonuclease H-like superfamily/Ribonuclease H"/>
    <property type="match status" value="1"/>
</dbReference>
<organism evidence="1 2">
    <name type="scientific">Uncinula necator</name>
    <name type="common">Grape powdery mildew</name>
    <dbReference type="NCBI Taxonomy" id="52586"/>
    <lineage>
        <taxon>Eukaryota</taxon>
        <taxon>Fungi</taxon>
        <taxon>Dikarya</taxon>
        <taxon>Ascomycota</taxon>
        <taxon>Pezizomycotina</taxon>
        <taxon>Leotiomycetes</taxon>
        <taxon>Erysiphales</taxon>
        <taxon>Erysiphaceae</taxon>
        <taxon>Erysiphe</taxon>
    </lineage>
</organism>
<dbReference type="OMA" id="ISHICWV"/>
<dbReference type="EMBL" id="JNVN01004832">
    <property type="protein sequence ID" value="KHJ30187.1"/>
    <property type="molecule type" value="Genomic_DNA"/>
</dbReference>
<dbReference type="HOGENOM" id="CLU_002055_1_1_1"/>
<dbReference type="GO" id="GO:0003676">
    <property type="term" value="F:nucleic acid binding"/>
    <property type="evidence" value="ECO:0007669"/>
    <property type="project" value="InterPro"/>
</dbReference>
<protein>
    <submittedName>
        <fullName evidence="1">Uncharacterized protein</fullName>
    </submittedName>
</protein>